<protein>
    <submittedName>
        <fullName evidence="1">Uncharacterized protein</fullName>
    </submittedName>
</protein>
<gene>
    <name evidence="1" type="ORF">TBK1r_43600</name>
</gene>
<accession>A0ABX5XTM8</accession>
<evidence type="ECO:0000313" key="1">
    <source>
        <dbReference type="EMBL" id="QDV85380.1"/>
    </source>
</evidence>
<dbReference type="RefSeq" id="WP_145214917.1">
    <property type="nucleotide sequence ID" value="NZ_CP036432.1"/>
</dbReference>
<reference evidence="1 2" key="1">
    <citation type="submission" date="2019-02" db="EMBL/GenBank/DDBJ databases">
        <title>Deep-cultivation of Planctomycetes and their phenomic and genomic characterization uncovers novel biology.</title>
        <authorList>
            <person name="Wiegand S."/>
            <person name="Jogler M."/>
            <person name="Boedeker C."/>
            <person name="Pinto D."/>
            <person name="Vollmers J."/>
            <person name="Rivas-Marin E."/>
            <person name="Kohn T."/>
            <person name="Peeters S.H."/>
            <person name="Heuer A."/>
            <person name="Rast P."/>
            <person name="Oberbeckmann S."/>
            <person name="Bunk B."/>
            <person name="Jeske O."/>
            <person name="Meyerdierks A."/>
            <person name="Storesund J.E."/>
            <person name="Kallscheuer N."/>
            <person name="Luecker S."/>
            <person name="Lage O.M."/>
            <person name="Pohl T."/>
            <person name="Merkel B.J."/>
            <person name="Hornburger P."/>
            <person name="Mueller R.-W."/>
            <person name="Bruemmer F."/>
            <person name="Labrenz M."/>
            <person name="Spormann A.M."/>
            <person name="Op den Camp H."/>
            <person name="Overmann J."/>
            <person name="Amann R."/>
            <person name="Jetten M.S.M."/>
            <person name="Mascher T."/>
            <person name="Medema M.H."/>
            <person name="Devos D.P."/>
            <person name="Kaster A.-K."/>
            <person name="Ovreas L."/>
            <person name="Rohde M."/>
            <person name="Galperin M.Y."/>
            <person name="Jogler C."/>
        </authorList>
    </citation>
    <scope>NUCLEOTIDE SEQUENCE [LARGE SCALE GENOMIC DNA]</scope>
    <source>
        <strain evidence="1 2">TBK1r</strain>
    </source>
</reference>
<keyword evidence="2" id="KW-1185">Reference proteome</keyword>
<organism evidence="1 2">
    <name type="scientific">Stieleria magnilauensis</name>
    <dbReference type="NCBI Taxonomy" id="2527963"/>
    <lineage>
        <taxon>Bacteria</taxon>
        <taxon>Pseudomonadati</taxon>
        <taxon>Planctomycetota</taxon>
        <taxon>Planctomycetia</taxon>
        <taxon>Pirellulales</taxon>
        <taxon>Pirellulaceae</taxon>
        <taxon>Stieleria</taxon>
    </lineage>
</organism>
<name>A0ABX5XTM8_9BACT</name>
<dbReference type="Proteomes" id="UP000318081">
    <property type="component" value="Chromosome"/>
</dbReference>
<evidence type="ECO:0000313" key="2">
    <source>
        <dbReference type="Proteomes" id="UP000318081"/>
    </source>
</evidence>
<proteinExistence type="predicted"/>
<sequence length="317" mass="36100">MGHLARFMQQAFSAQCPVGWTCSSEKRVLSLEMEKLLGYSPRADVCLEREDGTRRLWIEFEISRADPVANHAKFATSHLFKAFEPSDVFVSMVSSHVTRGRRNLASNTIHLLRHVGINSFQTVLLPAIEPERIKRLNHSSIEQLKNAGLDVPAEQERIFQVVDPVLESDGHRIHFASELFEVVRNLHQWNHQVSASIASEQWKCRTVTYFVFDPVSKLFAPSKFCAYVIPNRSDSLDDVSGAGMMDVATYCKLDQSDRRFDGHRARVHLTTNLGMTLTQPSECPTIDRAFAYWCSKNEASIKVHPSEPKIIRPPDWY</sequence>
<dbReference type="EMBL" id="CP036432">
    <property type="protein sequence ID" value="QDV85380.1"/>
    <property type="molecule type" value="Genomic_DNA"/>
</dbReference>